<dbReference type="InterPro" id="IPR025711">
    <property type="entry name" value="PepSY"/>
</dbReference>
<gene>
    <name evidence="2" type="ORF">SAMN05216370_1832</name>
</gene>
<dbReference type="AlphaFoldDB" id="A0AB37ZAS8"/>
<keyword evidence="3" id="KW-1185">Reference proteome</keyword>
<accession>A0AB37ZAS8</accession>
<proteinExistence type="predicted"/>
<reference evidence="2 3" key="1">
    <citation type="submission" date="2016-10" db="EMBL/GenBank/DDBJ databases">
        <authorList>
            <person name="Varghese N."/>
            <person name="Submissions S."/>
        </authorList>
    </citation>
    <scope>NUCLEOTIDE SEQUENCE [LARGE SCALE GENOMIC DNA]</scope>
    <source>
        <strain evidence="2 3">DSM 17833</strain>
    </source>
</reference>
<evidence type="ECO:0000313" key="2">
    <source>
        <dbReference type="EMBL" id="SCW51679.1"/>
    </source>
</evidence>
<dbReference type="Pfam" id="PF13670">
    <property type="entry name" value="PepSY_2"/>
    <property type="match status" value="1"/>
</dbReference>
<feature type="domain" description="PepSY" evidence="1">
    <location>
        <begin position="30"/>
        <end position="105"/>
    </location>
</feature>
<dbReference type="Proteomes" id="UP000242418">
    <property type="component" value="Unassembled WGS sequence"/>
</dbReference>
<name>A0AB37ZAS8_9PSED</name>
<sequence length="115" mass="12753">MVRPAGGVAPSLPIRGQSMLNQTRQVLPLLCAWLATPVLADVECPRADRADWMPESHFRQQMKNQGVQITKFRITPGNCYEIYGFDVNGEKVEIYYNPVDATPVAEVATAHVAKP</sequence>
<comment type="caution">
    <text evidence="2">The sequence shown here is derived from an EMBL/GenBank/DDBJ whole genome shotgun (WGS) entry which is preliminary data.</text>
</comment>
<evidence type="ECO:0000259" key="1">
    <source>
        <dbReference type="Pfam" id="PF13670"/>
    </source>
</evidence>
<organism evidence="2 3">
    <name type="scientific">Pseudomonas peli</name>
    <dbReference type="NCBI Taxonomy" id="592361"/>
    <lineage>
        <taxon>Bacteria</taxon>
        <taxon>Pseudomonadati</taxon>
        <taxon>Pseudomonadota</taxon>
        <taxon>Gammaproteobacteria</taxon>
        <taxon>Pseudomonadales</taxon>
        <taxon>Pseudomonadaceae</taxon>
        <taxon>Pseudomonas</taxon>
    </lineage>
</organism>
<evidence type="ECO:0000313" key="3">
    <source>
        <dbReference type="Proteomes" id="UP000242418"/>
    </source>
</evidence>
<dbReference type="EMBL" id="FMTL01000001">
    <property type="protein sequence ID" value="SCW51679.1"/>
    <property type="molecule type" value="Genomic_DNA"/>
</dbReference>
<protein>
    <recommendedName>
        <fullName evidence="1">PepSY domain-containing protein</fullName>
    </recommendedName>
</protein>